<accession>A0A917HQ73</accession>
<evidence type="ECO:0000256" key="2">
    <source>
        <dbReference type="ARBA" id="ARBA00023125"/>
    </source>
</evidence>
<sequence length="144" mass="16746">MDKQEQLSLLFARQMMTIVASYAKLPDFDLTSSQYFILQALFHEKQLTSSYFSKVLDITLPAVSNLSNKLVRKGLVERVVSETDRRQVYLQLTDQGRHIHERMLEKYQTLTDGLWSDLSESEKDLLIASYERINELLQLKNSSI</sequence>
<evidence type="ECO:0000313" key="6">
    <source>
        <dbReference type="Proteomes" id="UP000600247"/>
    </source>
</evidence>
<name>A0A917HQ73_9BACL</name>
<dbReference type="SUPFAM" id="SSF46785">
    <property type="entry name" value="Winged helix' DNA-binding domain"/>
    <property type="match status" value="1"/>
</dbReference>
<organism evidence="5 6">
    <name type="scientific">Paenibacillus radicis</name>
    <name type="common">ex Gao et al. 2016</name>
    <dbReference type="NCBI Taxonomy" id="1737354"/>
    <lineage>
        <taxon>Bacteria</taxon>
        <taxon>Bacillati</taxon>
        <taxon>Bacillota</taxon>
        <taxon>Bacilli</taxon>
        <taxon>Bacillales</taxon>
        <taxon>Paenibacillaceae</taxon>
        <taxon>Paenibacillus</taxon>
    </lineage>
</organism>
<dbReference type="RefSeq" id="WP_229692384.1">
    <property type="nucleotide sequence ID" value="NZ_BMHY01000015.1"/>
</dbReference>
<dbReference type="EMBL" id="BMHY01000015">
    <property type="protein sequence ID" value="GGG85970.1"/>
    <property type="molecule type" value="Genomic_DNA"/>
</dbReference>
<keyword evidence="3" id="KW-0804">Transcription</keyword>
<comment type="caution">
    <text evidence="5">The sequence shown here is derived from an EMBL/GenBank/DDBJ whole genome shotgun (WGS) entry which is preliminary data.</text>
</comment>
<dbReference type="GO" id="GO:0003700">
    <property type="term" value="F:DNA-binding transcription factor activity"/>
    <property type="evidence" value="ECO:0007669"/>
    <property type="project" value="InterPro"/>
</dbReference>
<dbReference type="PROSITE" id="PS50995">
    <property type="entry name" value="HTH_MARR_2"/>
    <property type="match status" value="1"/>
</dbReference>
<dbReference type="GO" id="GO:0003677">
    <property type="term" value="F:DNA binding"/>
    <property type="evidence" value="ECO:0007669"/>
    <property type="project" value="UniProtKB-KW"/>
</dbReference>
<gene>
    <name evidence="5" type="ORF">GCM10010918_50090</name>
</gene>
<reference evidence="5 6" key="1">
    <citation type="journal article" date="2014" name="Int. J. Syst. Evol. Microbiol.">
        <title>Complete genome sequence of Corynebacterium casei LMG S-19264T (=DSM 44701T), isolated from a smear-ripened cheese.</title>
        <authorList>
            <consortium name="US DOE Joint Genome Institute (JGI-PGF)"/>
            <person name="Walter F."/>
            <person name="Albersmeier A."/>
            <person name="Kalinowski J."/>
            <person name="Ruckert C."/>
        </authorList>
    </citation>
    <scope>NUCLEOTIDE SEQUENCE [LARGE SCALE GENOMIC DNA]</scope>
    <source>
        <strain evidence="5 6">CGMCC 1.15286</strain>
    </source>
</reference>
<dbReference type="InterPro" id="IPR036390">
    <property type="entry name" value="WH_DNA-bd_sf"/>
</dbReference>
<dbReference type="SMART" id="SM00347">
    <property type="entry name" value="HTH_MARR"/>
    <property type="match status" value="1"/>
</dbReference>
<evidence type="ECO:0000256" key="3">
    <source>
        <dbReference type="ARBA" id="ARBA00023163"/>
    </source>
</evidence>
<keyword evidence="2" id="KW-0238">DNA-binding</keyword>
<keyword evidence="6" id="KW-1185">Reference proteome</keyword>
<dbReference type="Pfam" id="PF12802">
    <property type="entry name" value="MarR_2"/>
    <property type="match status" value="1"/>
</dbReference>
<dbReference type="PANTHER" id="PTHR33164">
    <property type="entry name" value="TRANSCRIPTIONAL REGULATOR, MARR FAMILY"/>
    <property type="match status" value="1"/>
</dbReference>
<dbReference type="InterPro" id="IPR023187">
    <property type="entry name" value="Tscrpt_reg_MarR-type_CS"/>
</dbReference>
<dbReference type="InterPro" id="IPR036388">
    <property type="entry name" value="WH-like_DNA-bd_sf"/>
</dbReference>
<dbReference type="AlphaFoldDB" id="A0A917HQ73"/>
<protein>
    <submittedName>
        <fullName evidence="5">MarR family transcriptional regulator</fullName>
    </submittedName>
</protein>
<evidence type="ECO:0000259" key="4">
    <source>
        <dbReference type="PROSITE" id="PS50995"/>
    </source>
</evidence>
<feature type="domain" description="HTH marR-type" evidence="4">
    <location>
        <begin position="1"/>
        <end position="135"/>
    </location>
</feature>
<dbReference type="InterPro" id="IPR039422">
    <property type="entry name" value="MarR/SlyA-like"/>
</dbReference>
<evidence type="ECO:0000313" key="5">
    <source>
        <dbReference type="EMBL" id="GGG85970.1"/>
    </source>
</evidence>
<keyword evidence="1" id="KW-0805">Transcription regulation</keyword>
<proteinExistence type="predicted"/>
<dbReference type="PANTHER" id="PTHR33164:SF43">
    <property type="entry name" value="HTH-TYPE TRANSCRIPTIONAL REPRESSOR YETL"/>
    <property type="match status" value="1"/>
</dbReference>
<dbReference type="GO" id="GO:0006950">
    <property type="term" value="P:response to stress"/>
    <property type="evidence" value="ECO:0007669"/>
    <property type="project" value="TreeGrafter"/>
</dbReference>
<dbReference type="Proteomes" id="UP000600247">
    <property type="component" value="Unassembled WGS sequence"/>
</dbReference>
<evidence type="ECO:0000256" key="1">
    <source>
        <dbReference type="ARBA" id="ARBA00023015"/>
    </source>
</evidence>
<dbReference type="PRINTS" id="PR00598">
    <property type="entry name" value="HTHMARR"/>
</dbReference>
<dbReference type="InterPro" id="IPR000835">
    <property type="entry name" value="HTH_MarR-typ"/>
</dbReference>
<dbReference type="PROSITE" id="PS01117">
    <property type="entry name" value="HTH_MARR_1"/>
    <property type="match status" value="1"/>
</dbReference>
<dbReference type="Gene3D" id="1.10.10.10">
    <property type="entry name" value="Winged helix-like DNA-binding domain superfamily/Winged helix DNA-binding domain"/>
    <property type="match status" value="1"/>
</dbReference>